<sequence>YEKFALKIDSDVLISESSLVFQGDKVENHCDLNLMTTMEGTNIDMETNELVTKTPKENSNNSYYQTLILTLSKKPKTKI</sequence>
<dbReference type="Proteomes" id="UP000276133">
    <property type="component" value="Unassembled WGS sequence"/>
</dbReference>
<protein>
    <submittedName>
        <fullName evidence="1">Uncharacterized protein</fullName>
    </submittedName>
</protein>
<proteinExistence type="predicted"/>
<evidence type="ECO:0000313" key="2">
    <source>
        <dbReference type="Proteomes" id="UP000276133"/>
    </source>
</evidence>
<feature type="non-terminal residue" evidence="1">
    <location>
        <position position="1"/>
    </location>
</feature>
<gene>
    <name evidence="1" type="ORF">BpHYR1_009798</name>
</gene>
<organism evidence="1 2">
    <name type="scientific">Brachionus plicatilis</name>
    <name type="common">Marine rotifer</name>
    <name type="synonym">Brachionus muelleri</name>
    <dbReference type="NCBI Taxonomy" id="10195"/>
    <lineage>
        <taxon>Eukaryota</taxon>
        <taxon>Metazoa</taxon>
        <taxon>Spiralia</taxon>
        <taxon>Gnathifera</taxon>
        <taxon>Rotifera</taxon>
        <taxon>Eurotatoria</taxon>
        <taxon>Monogononta</taxon>
        <taxon>Pseudotrocha</taxon>
        <taxon>Ploima</taxon>
        <taxon>Brachionidae</taxon>
        <taxon>Brachionus</taxon>
    </lineage>
</organism>
<name>A0A3M7PNV7_BRAPC</name>
<keyword evidence="2" id="KW-1185">Reference proteome</keyword>
<dbReference type="EMBL" id="REGN01009655">
    <property type="protein sequence ID" value="RNA00664.1"/>
    <property type="molecule type" value="Genomic_DNA"/>
</dbReference>
<dbReference type="AlphaFoldDB" id="A0A3M7PNV7"/>
<accession>A0A3M7PNV7</accession>
<comment type="caution">
    <text evidence="1">The sequence shown here is derived from an EMBL/GenBank/DDBJ whole genome shotgun (WGS) entry which is preliminary data.</text>
</comment>
<reference evidence="1 2" key="1">
    <citation type="journal article" date="2018" name="Sci. Rep.">
        <title>Genomic signatures of local adaptation to the degree of environmental predictability in rotifers.</title>
        <authorList>
            <person name="Franch-Gras L."/>
            <person name="Hahn C."/>
            <person name="Garcia-Roger E.M."/>
            <person name="Carmona M.J."/>
            <person name="Serra M."/>
            <person name="Gomez A."/>
        </authorList>
    </citation>
    <scope>NUCLEOTIDE SEQUENCE [LARGE SCALE GENOMIC DNA]</scope>
    <source>
        <strain evidence="1">HYR1</strain>
    </source>
</reference>
<evidence type="ECO:0000313" key="1">
    <source>
        <dbReference type="EMBL" id="RNA00664.1"/>
    </source>
</evidence>